<evidence type="ECO:0000256" key="11">
    <source>
        <dbReference type="ARBA" id="ARBA00023136"/>
    </source>
</evidence>
<keyword evidence="6" id="KW-0808">Transferase</keyword>
<dbReference type="SUPFAM" id="SSF82114">
    <property type="entry name" value="Riboflavin kinase-like"/>
    <property type="match status" value="1"/>
</dbReference>
<dbReference type="SUPFAM" id="SSF103481">
    <property type="entry name" value="Multidrug resistance efflux transporter EmrE"/>
    <property type="match status" value="2"/>
</dbReference>
<feature type="transmembrane region" description="Helical" evidence="13">
    <location>
        <begin position="14"/>
        <end position="36"/>
    </location>
</feature>
<dbReference type="Proteomes" id="UP000034333">
    <property type="component" value="Unassembled WGS sequence"/>
</dbReference>
<feature type="transmembrane region" description="Helical" evidence="13">
    <location>
        <begin position="43"/>
        <end position="60"/>
    </location>
</feature>
<dbReference type="EMBL" id="LBTN01000039">
    <property type="protein sequence ID" value="KKQ39189.1"/>
    <property type="molecule type" value="Genomic_DNA"/>
</dbReference>
<comment type="catalytic activity">
    <reaction evidence="12">
        <text>riboflavin + ATP = FMN + ADP + H(+)</text>
        <dbReference type="Rhea" id="RHEA:14357"/>
        <dbReference type="ChEBI" id="CHEBI:15378"/>
        <dbReference type="ChEBI" id="CHEBI:30616"/>
        <dbReference type="ChEBI" id="CHEBI:57986"/>
        <dbReference type="ChEBI" id="CHEBI:58210"/>
        <dbReference type="ChEBI" id="CHEBI:456216"/>
        <dbReference type="EC" id="2.7.1.26"/>
    </reaction>
</comment>
<dbReference type="InterPro" id="IPR015865">
    <property type="entry name" value="Riboflavin_kinase_bac/euk"/>
</dbReference>
<organism evidence="15 16">
    <name type="scientific">Candidatus Magasanikbacteria bacterium GW2011_GWA2_37_8</name>
    <dbReference type="NCBI Taxonomy" id="1619036"/>
    <lineage>
        <taxon>Bacteria</taxon>
        <taxon>Candidatus Magasanikiibacteriota</taxon>
    </lineage>
</organism>
<keyword evidence="10 13" id="KW-1133">Transmembrane helix</keyword>
<dbReference type="InterPro" id="IPR050638">
    <property type="entry name" value="AA-Vitamin_Transporters"/>
</dbReference>
<keyword evidence="5" id="KW-0288">FMN</keyword>
<dbReference type="PANTHER" id="PTHR32322:SF2">
    <property type="entry name" value="EAMA DOMAIN-CONTAINING PROTEIN"/>
    <property type="match status" value="1"/>
</dbReference>
<comment type="subcellular location">
    <subcellularLocation>
        <location evidence="1">Membrane</location>
        <topology evidence="1">Multi-pass membrane protein</topology>
    </subcellularLocation>
</comment>
<feature type="transmembrane region" description="Helical" evidence="13">
    <location>
        <begin position="135"/>
        <end position="157"/>
    </location>
</feature>
<dbReference type="SMART" id="SM00904">
    <property type="entry name" value="Flavokinase"/>
    <property type="match status" value="1"/>
</dbReference>
<evidence type="ECO:0000256" key="12">
    <source>
        <dbReference type="ARBA" id="ARBA00047880"/>
    </source>
</evidence>
<keyword evidence="7 13" id="KW-0812">Transmembrane</keyword>
<dbReference type="GO" id="GO:0005524">
    <property type="term" value="F:ATP binding"/>
    <property type="evidence" value="ECO:0007669"/>
    <property type="project" value="UniProtKB-KW"/>
</dbReference>
<evidence type="ECO:0000256" key="13">
    <source>
        <dbReference type="SAM" id="Phobius"/>
    </source>
</evidence>
<gene>
    <name evidence="15" type="ORF">US58_C0039G0008</name>
</gene>
<dbReference type="EC" id="2.7.1.26" evidence="3"/>
<feature type="transmembrane region" description="Helical" evidence="13">
    <location>
        <begin position="66"/>
        <end position="88"/>
    </location>
</feature>
<sequence length="326" mass="36453">LFLVPVFLTGFKDISVVILLQKFQPIFAITLAVIMLKERFPRRFYFYSIVAIIGGYFVTFKDPTTISSIASTSYLIAIYSLLAAFAWGSSTTFGKYSIKNINYGLLAALRFGFTVLIMLIPAYKYLSNLNTVNSAQWSTLVVIVFTSGALAMYLYYYGLKKIPASLATLCELAWPVSAVIFDYFLNHNVLSATQIVGGFVLIASIYKVTTLNRNHTISGTVENGQGQGQNIGMRTANLDIALANKLPQGLYTCNVQYDNNNYSGLLYYGYNSISKKDSLEVHLFNFSGDLYGKTITATTDRYLRLPKKFSNTKDLMEQIKKDLKNV</sequence>
<dbReference type="InterPro" id="IPR023465">
    <property type="entry name" value="Riboflavin_kinase_dom_sf"/>
</dbReference>
<feature type="transmembrane region" description="Helical" evidence="13">
    <location>
        <begin position="100"/>
        <end position="123"/>
    </location>
</feature>
<dbReference type="STRING" id="1619036.US58_C0039G0008"/>
<keyword evidence="4" id="KW-0285">Flavoprotein</keyword>
<evidence type="ECO:0000256" key="1">
    <source>
        <dbReference type="ARBA" id="ARBA00004141"/>
    </source>
</evidence>
<dbReference type="Pfam" id="PF00892">
    <property type="entry name" value="EamA"/>
    <property type="match status" value="1"/>
</dbReference>
<keyword evidence="11 13" id="KW-0472">Membrane</keyword>
<dbReference type="PANTHER" id="PTHR32322">
    <property type="entry name" value="INNER MEMBRANE TRANSPORTER"/>
    <property type="match status" value="1"/>
</dbReference>
<accession>A0A0G0JQN7</accession>
<feature type="domain" description="Riboflavin kinase" evidence="14">
    <location>
        <begin position="210"/>
        <end position="325"/>
    </location>
</feature>
<feature type="transmembrane region" description="Helical" evidence="13">
    <location>
        <begin position="191"/>
        <end position="209"/>
    </location>
</feature>
<evidence type="ECO:0000256" key="6">
    <source>
        <dbReference type="ARBA" id="ARBA00022679"/>
    </source>
</evidence>
<feature type="transmembrane region" description="Helical" evidence="13">
    <location>
        <begin position="164"/>
        <end position="185"/>
    </location>
</feature>
<evidence type="ECO:0000256" key="5">
    <source>
        <dbReference type="ARBA" id="ARBA00022643"/>
    </source>
</evidence>
<reference evidence="15 16" key="1">
    <citation type="journal article" date="2015" name="Nature">
        <title>rRNA introns, odd ribosomes, and small enigmatic genomes across a large radiation of phyla.</title>
        <authorList>
            <person name="Brown C.T."/>
            <person name="Hug L.A."/>
            <person name="Thomas B.C."/>
            <person name="Sharon I."/>
            <person name="Castelle C.J."/>
            <person name="Singh A."/>
            <person name="Wilkins M.J."/>
            <person name="Williams K.H."/>
            <person name="Banfield J.F."/>
        </authorList>
    </citation>
    <scope>NUCLEOTIDE SEQUENCE [LARGE SCALE GENOMIC DNA]</scope>
</reference>
<dbReference type="Gene3D" id="2.40.30.30">
    <property type="entry name" value="Riboflavin kinase-like"/>
    <property type="match status" value="1"/>
</dbReference>
<proteinExistence type="inferred from homology"/>
<dbReference type="InterPro" id="IPR037185">
    <property type="entry name" value="EmrE-like"/>
</dbReference>
<evidence type="ECO:0000259" key="14">
    <source>
        <dbReference type="SMART" id="SM00904"/>
    </source>
</evidence>
<evidence type="ECO:0000256" key="8">
    <source>
        <dbReference type="ARBA" id="ARBA00022741"/>
    </source>
</evidence>
<evidence type="ECO:0000256" key="9">
    <source>
        <dbReference type="ARBA" id="ARBA00022840"/>
    </source>
</evidence>
<dbReference type="GO" id="GO:0008531">
    <property type="term" value="F:riboflavin kinase activity"/>
    <property type="evidence" value="ECO:0007669"/>
    <property type="project" value="UniProtKB-EC"/>
</dbReference>
<evidence type="ECO:0000313" key="15">
    <source>
        <dbReference type="EMBL" id="KKQ39189.1"/>
    </source>
</evidence>
<evidence type="ECO:0000256" key="7">
    <source>
        <dbReference type="ARBA" id="ARBA00022692"/>
    </source>
</evidence>
<comment type="caution">
    <text evidence="15">The sequence shown here is derived from an EMBL/GenBank/DDBJ whole genome shotgun (WGS) entry which is preliminary data.</text>
</comment>
<dbReference type="Pfam" id="PF01687">
    <property type="entry name" value="Flavokinase"/>
    <property type="match status" value="1"/>
</dbReference>
<dbReference type="GO" id="GO:0009231">
    <property type="term" value="P:riboflavin biosynthetic process"/>
    <property type="evidence" value="ECO:0007669"/>
    <property type="project" value="InterPro"/>
</dbReference>
<dbReference type="AlphaFoldDB" id="A0A0G0JQN7"/>
<keyword evidence="9" id="KW-0067">ATP-binding</keyword>
<name>A0A0G0JQN7_9BACT</name>
<evidence type="ECO:0000313" key="16">
    <source>
        <dbReference type="Proteomes" id="UP000034333"/>
    </source>
</evidence>
<comment type="similarity">
    <text evidence="2">Belongs to the EamA transporter family.</text>
</comment>
<keyword evidence="8" id="KW-0547">Nucleotide-binding</keyword>
<evidence type="ECO:0000256" key="3">
    <source>
        <dbReference type="ARBA" id="ARBA00012105"/>
    </source>
</evidence>
<dbReference type="InterPro" id="IPR000620">
    <property type="entry name" value="EamA_dom"/>
</dbReference>
<evidence type="ECO:0000256" key="2">
    <source>
        <dbReference type="ARBA" id="ARBA00007362"/>
    </source>
</evidence>
<dbReference type="GO" id="GO:0016020">
    <property type="term" value="C:membrane"/>
    <property type="evidence" value="ECO:0007669"/>
    <property type="project" value="UniProtKB-SubCell"/>
</dbReference>
<evidence type="ECO:0000256" key="4">
    <source>
        <dbReference type="ARBA" id="ARBA00022630"/>
    </source>
</evidence>
<protein>
    <recommendedName>
        <fullName evidence="3">riboflavin kinase</fullName>
        <ecNumber evidence="3">2.7.1.26</ecNumber>
    </recommendedName>
</protein>
<evidence type="ECO:0000256" key="10">
    <source>
        <dbReference type="ARBA" id="ARBA00022989"/>
    </source>
</evidence>
<feature type="non-terminal residue" evidence="15">
    <location>
        <position position="1"/>
    </location>
</feature>